<evidence type="ECO:0000313" key="2">
    <source>
        <dbReference type="EMBL" id="OGG91997.1"/>
    </source>
</evidence>
<dbReference type="EMBL" id="MFMQ01000025">
    <property type="protein sequence ID" value="OGG91997.1"/>
    <property type="molecule type" value="Genomic_DNA"/>
</dbReference>
<dbReference type="PANTHER" id="PTHR43798:SF33">
    <property type="entry name" value="HYDROLASE, PUTATIVE (AFU_ORTHOLOGUE AFUA_2G14860)-RELATED"/>
    <property type="match status" value="1"/>
</dbReference>
<dbReference type="PANTHER" id="PTHR43798">
    <property type="entry name" value="MONOACYLGLYCEROL LIPASE"/>
    <property type="match status" value="1"/>
</dbReference>
<dbReference type="AlphaFoldDB" id="A0A1F6G1M7"/>
<dbReference type="InterPro" id="IPR000073">
    <property type="entry name" value="AB_hydrolase_1"/>
</dbReference>
<reference evidence="2 3" key="1">
    <citation type="journal article" date="2016" name="Nat. Commun.">
        <title>Thousands of microbial genomes shed light on interconnected biogeochemical processes in an aquifer system.</title>
        <authorList>
            <person name="Anantharaman K."/>
            <person name="Brown C.T."/>
            <person name="Hug L.A."/>
            <person name="Sharon I."/>
            <person name="Castelle C.J."/>
            <person name="Probst A.J."/>
            <person name="Thomas B.C."/>
            <person name="Singh A."/>
            <person name="Wilkins M.J."/>
            <person name="Karaoz U."/>
            <person name="Brodie E.L."/>
            <person name="Williams K.H."/>
            <person name="Hubbard S.S."/>
            <person name="Banfield J.F."/>
        </authorList>
    </citation>
    <scope>NUCLEOTIDE SEQUENCE [LARGE SCALE GENOMIC DNA]</scope>
</reference>
<organism evidence="2 3">
    <name type="scientific">Candidatus Kaiserbacteria bacterium RIFCSPLOWO2_12_FULL_53_8</name>
    <dbReference type="NCBI Taxonomy" id="1798529"/>
    <lineage>
        <taxon>Bacteria</taxon>
        <taxon>Candidatus Kaiseribacteriota</taxon>
    </lineage>
</organism>
<protein>
    <recommendedName>
        <fullName evidence="1">AB hydrolase-1 domain-containing protein</fullName>
    </recommendedName>
</protein>
<sequence>MSKLFILHGWTYQSETWKPLVALLEKRGFDVEFLKIPGLTDGTNPMWTLDDYVQWLKEKTAAEEKVVLLGHSYGGRISLAFAAKYPEKVARLILEDSAGIPPRGLRRLKRDVFKIIAKIGHTIIRSERMRDLLYKLARESDYRKATPEMRKTMANMLSVDISLILDHVEAPTLIIWGAHDRTTPLADGELIHRGIRGSKMIVLPDARHSPHITHAQKVADIITAELQQ</sequence>
<comment type="caution">
    <text evidence="2">The sequence shown here is derived from an EMBL/GenBank/DDBJ whole genome shotgun (WGS) entry which is preliminary data.</text>
</comment>
<evidence type="ECO:0000259" key="1">
    <source>
        <dbReference type="Pfam" id="PF00561"/>
    </source>
</evidence>
<dbReference type="PRINTS" id="PR00111">
    <property type="entry name" value="ABHYDROLASE"/>
</dbReference>
<dbReference type="GO" id="GO:0016020">
    <property type="term" value="C:membrane"/>
    <property type="evidence" value="ECO:0007669"/>
    <property type="project" value="TreeGrafter"/>
</dbReference>
<dbReference type="Proteomes" id="UP000178601">
    <property type="component" value="Unassembled WGS sequence"/>
</dbReference>
<feature type="domain" description="AB hydrolase-1" evidence="1">
    <location>
        <begin position="4"/>
        <end position="215"/>
    </location>
</feature>
<dbReference type="InterPro" id="IPR029058">
    <property type="entry name" value="AB_hydrolase_fold"/>
</dbReference>
<gene>
    <name evidence="2" type="ORF">A3H16_03940</name>
</gene>
<dbReference type="Gene3D" id="3.40.50.1820">
    <property type="entry name" value="alpha/beta hydrolase"/>
    <property type="match status" value="1"/>
</dbReference>
<dbReference type="SUPFAM" id="SSF53474">
    <property type="entry name" value="alpha/beta-Hydrolases"/>
    <property type="match status" value="1"/>
</dbReference>
<accession>A0A1F6G1M7</accession>
<proteinExistence type="predicted"/>
<dbReference type="InterPro" id="IPR050266">
    <property type="entry name" value="AB_hydrolase_sf"/>
</dbReference>
<evidence type="ECO:0000313" key="3">
    <source>
        <dbReference type="Proteomes" id="UP000178601"/>
    </source>
</evidence>
<dbReference type="Pfam" id="PF00561">
    <property type="entry name" value="Abhydrolase_1"/>
    <property type="match status" value="1"/>
</dbReference>
<name>A0A1F6G1M7_9BACT</name>